<evidence type="ECO:0000313" key="3">
    <source>
        <dbReference type="Proteomes" id="UP000427842"/>
    </source>
</evidence>
<gene>
    <name evidence="2" type="ORF">D3W54_10035</name>
</gene>
<accession>A0ABQ6VXV6</accession>
<dbReference type="RefSeq" id="WP_153470419.1">
    <property type="nucleotide sequence ID" value="NZ_QYAZ01000001.1"/>
</dbReference>
<evidence type="ECO:0000256" key="1">
    <source>
        <dbReference type="SAM" id="MobiDB-lite"/>
    </source>
</evidence>
<reference evidence="2 3" key="1">
    <citation type="submission" date="2018-09" db="EMBL/GenBank/DDBJ databases">
        <title>Genome sequence and characterization of the bcs clusters for the production of nanocellulose from the low pH resistant strain Komagataeibacter medellinensis ID13488.</title>
        <authorList>
            <person name="Hernandez-Arriaga A.M."/>
            <person name="Del Cerro C."/>
            <person name="Urbina L."/>
            <person name="Eceiza A."/>
            <person name="Retegi A."/>
            <person name="Prieto M.A."/>
        </authorList>
    </citation>
    <scope>NUCLEOTIDE SEQUENCE [LARGE SCALE GENOMIC DNA]</scope>
    <source>
        <strain evidence="2 3">ID13488</strain>
    </source>
</reference>
<comment type="caution">
    <text evidence="2">The sequence shown here is derived from an EMBL/GenBank/DDBJ whole genome shotgun (WGS) entry which is preliminary data.</text>
</comment>
<name>A0ABQ6VXV6_9PROT</name>
<protein>
    <submittedName>
        <fullName evidence="2">Uncharacterized protein</fullName>
    </submittedName>
</protein>
<organism evidence="2 3">
    <name type="scientific">Komagataeibacter medellinensis</name>
    <dbReference type="NCBI Taxonomy" id="1177712"/>
    <lineage>
        <taxon>Bacteria</taxon>
        <taxon>Pseudomonadati</taxon>
        <taxon>Pseudomonadota</taxon>
        <taxon>Alphaproteobacteria</taxon>
        <taxon>Acetobacterales</taxon>
        <taxon>Acetobacteraceae</taxon>
        <taxon>Komagataeibacter</taxon>
    </lineage>
</organism>
<feature type="region of interest" description="Disordered" evidence="1">
    <location>
        <begin position="1"/>
        <end position="63"/>
    </location>
</feature>
<sequence length="63" mass="7174">MTERPDTPRLTDRAEEARRGRQQREAEALRANLRRRKQQSRARAAPTDGPTPPAGHDISRNEA</sequence>
<dbReference type="EMBL" id="QYAZ01000001">
    <property type="protein sequence ID" value="KAB8124465.1"/>
    <property type="molecule type" value="Genomic_DNA"/>
</dbReference>
<feature type="compositionally biased region" description="Basic and acidic residues" evidence="1">
    <location>
        <begin position="1"/>
        <end position="28"/>
    </location>
</feature>
<dbReference type="Proteomes" id="UP000427842">
    <property type="component" value="Unassembled WGS sequence"/>
</dbReference>
<evidence type="ECO:0000313" key="2">
    <source>
        <dbReference type="EMBL" id="KAB8124465.1"/>
    </source>
</evidence>
<proteinExistence type="predicted"/>
<keyword evidence="3" id="KW-1185">Reference proteome</keyword>